<sequence>MLRFFYCSSKTDRRPANCQWVRDDTELSAPSLQMNPAAAFPKDHILVKRLGKGSEGVVDTWVNKKSGVVIAVKITQSQGLEMPREVQVLKDLPQHPSILCLLACYPKSPRPDLHSAIFDYCQVGDLWELRENLIRVLTQDSQKRDIMESFLWAIYSQLASAIAYLHEGISDSNPGGVNTWKTIVHRDIKCENIFIANLGTRDDHSNLKIKLGDFGLYAVYDGKNNIMPSYWGTKVCWPPEQTITRMATPASDVWATGCVIHELALQPPQRNTADSIPDCRTRHTSRSGKLLTTGL</sequence>
<evidence type="ECO:0000313" key="9">
    <source>
        <dbReference type="Proteomes" id="UP000240883"/>
    </source>
</evidence>
<dbReference type="OrthoDB" id="310217at2759"/>
<evidence type="ECO:0000256" key="2">
    <source>
        <dbReference type="ARBA" id="ARBA00022679"/>
    </source>
</evidence>
<dbReference type="PANTHER" id="PTHR43671:SF13">
    <property type="entry name" value="SERINE_THREONINE-PROTEIN KINASE NEK2"/>
    <property type="match status" value="1"/>
</dbReference>
<gene>
    <name evidence="8" type="ORF">BS50DRAFT_617759</name>
</gene>
<evidence type="ECO:0000259" key="7">
    <source>
        <dbReference type="PROSITE" id="PS50011"/>
    </source>
</evidence>
<dbReference type="PROSITE" id="PS50011">
    <property type="entry name" value="PROTEIN_KINASE_DOM"/>
    <property type="match status" value="1"/>
</dbReference>
<keyword evidence="5" id="KW-0067">ATP-binding</keyword>
<dbReference type="InterPro" id="IPR011009">
    <property type="entry name" value="Kinase-like_dom_sf"/>
</dbReference>
<feature type="domain" description="Protein kinase" evidence="7">
    <location>
        <begin position="44"/>
        <end position="295"/>
    </location>
</feature>
<evidence type="ECO:0000313" key="8">
    <source>
        <dbReference type="EMBL" id="PSN72559.1"/>
    </source>
</evidence>
<dbReference type="SUPFAM" id="SSF56112">
    <property type="entry name" value="Protein kinase-like (PK-like)"/>
    <property type="match status" value="1"/>
</dbReference>
<dbReference type="EMBL" id="KZ678130">
    <property type="protein sequence ID" value="PSN72559.1"/>
    <property type="molecule type" value="Genomic_DNA"/>
</dbReference>
<dbReference type="GO" id="GO:0005524">
    <property type="term" value="F:ATP binding"/>
    <property type="evidence" value="ECO:0007669"/>
    <property type="project" value="UniProtKB-KW"/>
</dbReference>
<keyword evidence="2" id="KW-0808">Transferase</keyword>
<dbReference type="InterPro" id="IPR050660">
    <property type="entry name" value="NEK_Ser/Thr_kinase"/>
</dbReference>
<protein>
    <recommendedName>
        <fullName evidence="1">non-specific serine/threonine protein kinase</fullName>
        <ecNumber evidence="1">2.7.11.1</ecNumber>
    </recommendedName>
</protein>
<dbReference type="AlphaFoldDB" id="A0A2T2P4K0"/>
<dbReference type="InterPro" id="IPR008271">
    <property type="entry name" value="Ser/Thr_kinase_AS"/>
</dbReference>
<evidence type="ECO:0000256" key="6">
    <source>
        <dbReference type="SAM" id="MobiDB-lite"/>
    </source>
</evidence>
<dbReference type="GO" id="GO:0004674">
    <property type="term" value="F:protein serine/threonine kinase activity"/>
    <property type="evidence" value="ECO:0007669"/>
    <property type="project" value="UniProtKB-EC"/>
</dbReference>
<reference evidence="8 9" key="1">
    <citation type="journal article" date="2018" name="Front. Microbiol.">
        <title>Genome-Wide Analysis of Corynespora cassiicola Leaf Fall Disease Putative Effectors.</title>
        <authorList>
            <person name="Lopez D."/>
            <person name="Ribeiro S."/>
            <person name="Label P."/>
            <person name="Fumanal B."/>
            <person name="Venisse J.S."/>
            <person name="Kohler A."/>
            <person name="de Oliveira R.R."/>
            <person name="Labutti K."/>
            <person name="Lipzen A."/>
            <person name="Lail K."/>
            <person name="Bauer D."/>
            <person name="Ohm R.A."/>
            <person name="Barry K.W."/>
            <person name="Spatafora J."/>
            <person name="Grigoriev I.V."/>
            <person name="Martin F.M."/>
            <person name="Pujade-Renaud V."/>
        </authorList>
    </citation>
    <scope>NUCLEOTIDE SEQUENCE [LARGE SCALE GENOMIC DNA]</scope>
    <source>
        <strain evidence="8 9">Philippines</strain>
    </source>
</reference>
<keyword evidence="3" id="KW-0547">Nucleotide-binding</keyword>
<keyword evidence="9" id="KW-1185">Reference proteome</keyword>
<dbReference type="Proteomes" id="UP000240883">
    <property type="component" value="Unassembled WGS sequence"/>
</dbReference>
<name>A0A2T2P4K0_CORCC</name>
<accession>A0A2T2P4K0</accession>
<dbReference type="PROSITE" id="PS00108">
    <property type="entry name" value="PROTEIN_KINASE_ST"/>
    <property type="match status" value="1"/>
</dbReference>
<feature type="region of interest" description="Disordered" evidence="6">
    <location>
        <begin position="271"/>
        <end position="295"/>
    </location>
</feature>
<dbReference type="InterPro" id="IPR000719">
    <property type="entry name" value="Prot_kinase_dom"/>
</dbReference>
<dbReference type="CDD" id="cd00180">
    <property type="entry name" value="PKc"/>
    <property type="match status" value="1"/>
</dbReference>
<dbReference type="STRING" id="1448308.A0A2T2P4K0"/>
<evidence type="ECO:0000256" key="3">
    <source>
        <dbReference type="ARBA" id="ARBA00022741"/>
    </source>
</evidence>
<dbReference type="Pfam" id="PF00069">
    <property type="entry name" value="Pkinase"/>
    <property type="match status" value="1"/>
</dbReference>
<dbReference type="Gene3D" id="1.10.510.10">
    <property type="entry name" value="Transferase(Phosphotransferase) domain 1"/>
    <property type="match status" value="1"/>
</dbReference>
<evidence type="ECO:0000256" key="4">
    <source>
        <dbReference type="ARBA" id="ARBA00022777"/>
    </source>
</evidence>
<proteinExistence type="predicted"/>
<dbReference type="EC" id="2.7.11.1" evidence="1"/>
<organism evidence="8 9">
    <name type="scientific">Corynespora cassiicola Philippines</name>
    <dbReference type="NCBI Taxonomy" id="1448308"/>
    <lineage>
        <taxon>Eukaryota</taxon>
        <taxon>Fungi</taxon>
        <taxon>Dikarya</taxon>
        <taxon>Ascomycota</taxon>
        <taxon>Pezizomycotina</taxon>
        <taxon>Dothideomycetes</taxon>
        <taxon>Pleosporomycetidae</taxon>
        <taxon>Pleosporales</taxon>
        <taxon>Corynesporascaceae</taxon>
        <taxon>Corynespora</taxon>
    </lineage>
</organism>
<dbReference type="SMART" id="SM00220">
    <property type="entry name" value="S_TKc"/>
    <property type="match status" value="1"/>
</dbReference>
<evidence type="ECO:0000256" key="1">
    <source>
        <dbReference type="ARBA" id="ARBA00012513"/>
    </source>
</evidence>
<dbReference type="PANTHER" id="PTHR43671">
    <property type="entry name" value="SERINE/THREONINE-PROTEIN KINASE NEK"/>
    <property type="match status" value="1"/>
</dbReference>
<keyword evidence="4 8" id="KW-0418">Kinase</keyword>
<evidence type="ECO:0000256" key="5">
    <source>
        <dbReference type="ARBA" id="ARBA00022840"/>
    </source>
</evidence>